<organism evidence="1 2">
    <name type="scientific">Lachnospira pectinoschiza</name>
    <dbReference type="NCBI Taxonomy" id="28052"/>
    <lineage>
        <taxon>Bacteria</taxon>
        <taxon>Bacillati</taxon>
        <taxon>Bacillota</taxon>
        <taxon>Clostridia</taxon>
        <taxon>Lachnospirales</taxon>
        <taxon>Lachnospiraceae</taxon>
        <taxon>Lachnospira</taxon>
    </lineage>
</organism>
<dbReference type="OrthoDB" id="2057977at2"/>
<dbReference type="EMBL" id="FNHZ01000003">
    <property type="protein sequence ID" value="SDM85377.1"/>
    <property type="molecule type" value="Genomic_DNA"/>
</dbReference>
<proteinExistence type="predicted"/>
<accession>A0A1G9WM01</accession>
<dbReference type="RefSeq" id="WP_027431611.1">
    <property type="nucleotide sequence ID" value="NZ_FNHZ01000003.1"/>
</dbReference>
<keyword evidence="2" id="KW-1185">Reference proteome</keyword>
<dbReference type="Proteomes" id="UP000187651">
    <property type="component" value="Unassembled WGS sequence"/>
</dbReference>
<reference evidence="2" key="1">
    <citation type="submission" date="2016-10" db="EMBL/GenBank/DDBJ databases">
        <authorList>
            <person name="Varghese N."/>
            <person name="Submissions S."/>
        </authorList>
    </citation>
    <scope>NUCLEOTIDE SEQUENCE [LARGE SCALE GENOMIC DNA]</scope>
    <source>
        <strain evidence="2">M83</strain>
    </source>
</reference>
<sequence length="320" mass="37289">MDAIKAKDITRHIFKDEDKGIEMMEGLNLSDSIEVMTKIIPGLVNAAKEKGNVNDEGYFNSLYKIYNKVLVEKLKKQDHLWMVYCDTTAYPYMVDDDLIVLYNYHNHEKVEQQLKKAGYKVSLGIESPETFFNEIGHMYRNGYKNIRFTDGITNDYKISREEFATYDAFFKNEDYVTNPGLQNSMISFFQEFRKEGKTETKEEILKSHEVLMFKAMKNAEYMVPCIKEETETEVSISHPFIDLTDKVSHAEGEQIISVPVFTDGFEMDKCYKDQHENMLYKFEELIDLMDELEASGIIINALGISYFLSVENMKKINSEY</sequence>
<gene>
    <name evidence="1" type="ORF">SAMN05216544_1258</name>
</gene>
<protein>
    <submittedName>
        <fullName evidence="1">SseB protein N-terminal domain-containing protein</fullName>
    </submittedName>
</protein>
<evidence type="ECO:0000313" key="1">
    <source>
        <dbReference type="EMBL" id="SDM85377.1"/>
    </source>
</evidence>
<dbReference type="AlphaFoldDB" id="A0A1G9WM01"/>
<evidence type="ECO:0000313" key="2">
    <source>
        <dbReference type="Proteomes" id="UP000187651"/>
    </source>
</evidence>
<name>A0A1G9WM01_9FIRM</name>